<evidence type="ECO:0000256" key="1">
    <source>
        <dbReference type="SAM" id="Coils"/>
    </source>
</evidence>
<evidence type="ECO:0000313" key="4">
    <source>
        <dbReference type="Proteomes" id="UP000094801"/>
    </source>
</evidence>
<evidence type="ECO:0000256" key="2">
    <source>
        <dbReference type="SAM" id="Phobius"/>
    </source>
</evidence>
<dbReference type="EMBL" id="KV453884">
    <property type="protein sequence ID" value="ODV82512.1"/>
    <property type="molecule type" value="Genomic_DNA"/>
</dbReference>
<keyword evidence="4" id="KW-1185">Reference proteome</keyword>
<name>A0A1E4SSZ2_9ASCO</name>
<feature type="non-terminal residue" evidence="3">
    <location>
        <position position="1"/>
    </location>
</feature>
<evidence type="ECO:0000313" key="3">
    <source>
        <dbReference type="EMBL" id="ODV82512.1"/>
    </source>
</evidence>
<gene>
    <name evidence="3" type="ORF">CANARDRAFT_30768</name>
</gene>
<reference evidence="4" key="1">
    <citation type="submission" date="2016-04" db="EMBL/GenBank/DDBJ databases">
        <title>Comparative genomics of biotechnologically important yeasts.</title>
        <authorList>
            <consortium name="DOE Joint Genome Institute"/>
            <person name="Riley R."/>
            <person name="Haridas S."/>
            <person name="Wolfe K.H."/>
            <person name="Lopes M.R."/>
            <person name="Hittinger C.T."/>
            <person name="Goker M."/>
            <person name="Salamov A."/>
            <person name="Wisecaver J."/>
            <person name="Long T.M."/>
            <person name="Aerts A.L."/>
            <person name="Barry K."/>
            <person name="Choi C."/>
            <person name="Clum A."/>
            <person name="Coughlan A.Y."/>
            <person name="Deshpande S."/>
            <person name="Douglass A.P."/>
            <person name="Hanson S.J."/>
            <person name="Klenk H.-P."/>
            <person name="Labutti K."/>
            <person name="Lapidus A."/>
            <person name="Lindquist E."/>
            <person name="Lipzen A."/>
            <person name="Meier-Kolthoff J.P."/>
            <person name="Ohm R.A."/>
            <person name="Otillar R.P."/>
            <person name="Pangilinan J."/>
            <person name="Peng Y."/>
            <person name="Rokas A."/>
            <person name="Rosa C.A."/>
            <person name="Scheuner C."/>
            <person name="Sibirny A.A."/>
            <person name="Slot J.C."/>
            <person name="Stielow J.B."/>
            <person name="Sun H."/>
            <person name="Kurtzman C.P."/>
            <person name="Blackwell M."/>
            <person name="Grigoriev I.V."/>
            <person name="Jeffries T.W."/>
        </authorList>
    </citation>
    <scope>NUCLEOTIDE SEQUENCE [LARGE SCALE GENOMIC DNA]</scope>
    <source>
        <strain evidence="4">NRRL YB-2248</strain>
    </source>
</reference>
<organism evidence="3 4">
    <name type="scientific">[Candida] arabinofermentans NRRL YB-2248</name>
    <dbReference type="NCBI Taxonomy" id="983967"/>
    <lineage>
        <taxon>Eukaryota</taxon>
        <taxon>Fungi</taxon>
        <taxon>Dikarya</taxon>
        <taxon>Ascomycota</taxon>
        <taxon>Saccharomycotina</taxon>
        <taxon>Pichiomycetes</taxon>
        <taxon>Pichiales</taxon>
        <taxon>Pichiaceae</taxon>
        <taxon>Ogataea</taxon>
        <taxon>Ogataea/Candida clade</taxon>
    </lineage>
</organism>
<keyword evidence="2" id="KW-0812">Transmembrane</keyword>
<feature type="coiled-coil region" evidence="1">
    <location>
        <begin position="4"/>
        <end position="31"/>
    </location>
</feature>
<sequence length="84" mass="9557">VDENIKLQGAVEKANEENRHLVDENIKLQGAVAKVSQELSSLKDLRLMIDILRLNNLTLIYLFIFFIVTLLGLLIILGRPPNKF</sequence>
<keyword evidence="2" id="KW-0472">Membrane</keyword>
<dbReference type="Proteomes" id="UP000094801">
    <property type="component" value="Unassembled WGS sequence"/>
</dbReference>
<feature type="transmembrane region" description="Helical" evidence="2">
    <location>
        <begin position="58"/>
        <end position="78"/>
    </location>
</feature>
<accession>A0A1E4SSZ2</accession>
<proteinExistence type="predicted"/>
<keyword evidence="1" id="KW-0175">Coiled coil</keyword>
<protein>
    <submittedName>
        <fullName evidence="3">Uncharacterized protein</fullName>
    </submittedName>
</protein>
<dbReference type="AlphaFoldDB" id="A0A1E4SSZ2"/>
<keyword evidence="2" id="KW-1133">Transmembrane helix</keyword>